<evidence type="ECO:0000259" key="2">
    <source>
        <dbReference type="Pfam" id="PF00582"/>
    </source>
</evidence>
<feature type="domain" description="UspA" evidence="2">
    <location>
        <begin position="77"/>
        <end position="168"/>
    </location>
</feature>
<dbReference type="Proteomes" id="UP000078534">
    <property type="component" value="Unassembled WGS sequence"/>
</dbReference>
<dbReference type="RefSeq" id="WP_185653978.1">
    <property type="nucleotide sequence ID" value="NZ_LWSG01000034.1"/>
</dbReference>
<evidence type="ECO:0000313" key="3">
    <source>
        <dbReference type="EMBL" id="OAS84036.1"/>
    </source>
</evidence>
<dbReference type="Pfam" id="PF00582">
    <property type="entry name" value="Usp"/>
    <property type="match status" value="1"/>
</dbReference>
<dbReference type="STRING" id="152268.A6K24_07990"/>
<organism evidence="3 4">
    <name type="scientific">Metabacillus litoralis</name>
    <dbReference type="NCBI Taxonomy" id="152268"/>
    <lineage>
        <taxon>Bacteria</taxon>
        <taxon>Bacillati</taxon>
        <taxon>Bacillota</taxon>
        <taxon>Bacilli</taxon>
        <taxon>Bacillales</taxon>
        <taxon>Bacillaceae</taxon>
        <taxon>Metabacillus</taxon>
    </lineage>
</organism>
<comment type="caution">
    <text evidence="3">The sequence shown here is derived from an EMBL/GenBank/DDBJ whole genome shotgun (WGS) entry which is preliminary data.</text>
</comment>
<dbReference type="EMBL" id="LWSG01000034">
    <property type="protein sequence ID" value="OAS84036.1"/>
    <property type="molecule type" value="Genomic_DNA"/>
</dbReference>
<keyword evidence="4" id="KW-1185">Reference proteome</keyword>
<accession>A0A179SQI7</accession>
<gene>
    <name evidence="3" type="ORF">A6K24_07990</name>
</gene>
<dbReference type="InterPro" id="IPR006016">
    <property type="entry name" value="UspA"/>
</dbReference>
<proteinExistence type="inferred from homology"/>
<protein>
    <recommendedName>
        <fullName evidence="2">UspA domain-containing protein</fullName>
    </recommendedName>
</protein>
<reference evidence="4" key="1">
    <citation type="submission" date="2016-04" db="EMBL/GenBank/DDBJ databases">
        <authorList>
            <person name="Lyu Z."/>
            <person name="Lyu W."/>
        </authorList>
    </citation>
    <scope>NUCLEOTIDE SEQUENCE [LARGE SCALE GENOMIC DNA]</scope>
    <source>
        <strain evidence="4">C44</strain>
    </source>
</reference>
<dbReference type="InterPro" id="IPR006015">
    <property type="entry name" value="Universal_stress_UspA"/>
</dbReference>
<comment type="similarity">
    <text evidence="1">Belongs to the universal stress protein A family.</text>
</comment>
<dbReference type="PANTHER" id="PTHR46268:SF6">
    <property type="entry name" value="UNIVERSAL STRESS PROTEIN UP12"/>
    <property type="match status" value="1"/>
</dbReference>
<dbReference type="PRINTS" id="PR01438">
    <property type="entry name" value="UNVRSLSTRESS"/>
</dbReference>
<sequence>MKEFQHLVVAFDGTEDSKDALELGIHISKQLHSEISVVHIHKKGIFNGDSIEDNMVFPGTNSSYQTNDMRHYPIMPVPTEHEDTEEHSKETQALESEARRILDHHNIKGNVNVTYGEPSEAIVSFATEHNADLIVVGSRDISGLKRLLFGSVSEKVSHRSNIPVLIAK</sequence>
<dbReference type="AlphaFoldDB" id="A0A179SQI7"/>
<evidence type="ECO:0000313" key="4">
    <source>
        <dbReference type="Proteomes" id="UP000078534"/>
    </source>
</evidence>
<dbReference type="InterPro" id="IPR014729">
    <property type="entry name" value="Rossmann-like_a/b/a_fold"/>
</dbReference>
<evidence type="ECO:0000256" key="1">
    <source>
        <dbReference type="ARBA" id="ARBA00008791"/>
    </source>
</evidence>
<dbReference type="PANTHER" id="PTHR46268">
    <property type="entry name" value="STRESS RESPONSE PROTEIN NHAX"/>
    <property type="match status" value="1"/>
</dbReference>
<dbReference type="CDD" id="cd00293">
    <property type="entry name" value="USP-like"/>
    <property type="match status" value="1"/>
</dbReference>
<dbReference type="Gene3D" id="3.40.50.620">
    <property type="entry name" value="HUPs"/>
    <property type="match status" value="1"/>
</dbReference>
<dbReference type="SUPFAM" id="SSF52402">
    <property type="entry name" value="Adenine nucleotide alpha hydrolases-like"/>
    <property type="match status" value="1"/>
</dbReference>
<name>A0A179SQI7_9BACI</name>